<organism evidence="2 3">
    <name type="scientific">Helobdella robusta</name>
    <name type="common">Californian leech</name>
    <dbReference type="NCBI Taxonomy" id="6412"/>
    <lineage>
        <taxon>Eukaryota</taxon>
        <taxon>Metazoa</taxon>
        <taxon>Spiralia</taxon>
        <taxon>Lophotrochozoa</taxon>
        <taxon>Annelida</taxon>
        <taxon>Clitellata</taxon>
        <taxon>Hirudinea</taxon>
        <taxon>Rhynchobdellida</taxon>
        <taxon>Glossiphoniidae</taxon>
        <taxon>Helobdella</taxon>
    </lineage>
</organism>
<dbReference type="EMBL" id="KB097143">
    <property type="protein sequence ID" value="ESN98845.1"/>
    <property type="molecule type" value="Genomic_DNA"/>
</dbReference>
<reference evidence="2" key="3">
    <citation type="submission" date="2015-06" db="UniProtKB">
        <authorList>
            <consortium name="EnsemblMetazoa"/>
        </authorList>
    </citation>
    <scope>IDENTIFICATION</scope>
</reference>
<protein>
    <submittedName>
        <fullName evidence="1 2">Uncharacterized protein</fullName>
    </submittedName>
</protein>
<dbReference type="InParanoid" id="T1ESH4"/>
<proteinExistence type="predicted"/>
<gene>
    <name evidence="2" type="primary">20199524</name>
    <name evidence="1" type="ORF">HELRODRAFT_162305</name>
</gene>
<dbReference type="RefSeq" id="XP_009022795.1">
    <property type="nucleotide sequence ID" value="XM_009024547.1"/>
</dbReference>
<keyword evidence="3" id="KW-1185">Reference proteome</keyword>
<reference evidence="3" key="1">
    <citation type="submission" date="2012-12" db="EMBL/GenBank/DDBJ databases">
        <authorList>
            <person name="Hellsten U."/>
            <person name="Grimwood J."/>
            <person name="Chapman J.A."/>
            <person name="Shapiro H."/>
            <person name="Aerts A."/>
            <person name="Otillar R.P."/>
            <person name="Terry A.Y."/>
            <person name="Boore J.L."/>
            <person name="Simakov O."/>
            <person name="Marletaz F."/>
            <person name="Cho S.-J."/>
            <person name="Edsinger-Gonzales E."/>
            <person name="Havlak P."/>
            <person name="Kuo D.-H."/>
            <person name="Larsson T."/>
            <person name="Lv J."/>
            <person name="Arendt D."/>
            <person name="Savage R."/>
            <person name="Osoegawa K."/>
            <person name="de Jong P."/>
            <person name="Lindberg D.R."/>
            <person name="Seaver E.C."/>
            <person name="Weisblat D.A."/>
            <person name="Putnam N.H."/>
            <person name="Grigoriev I.V."/>
            <person name="Rokhsar D.S."/>
        </authorList>
    </citation>
    <scope>NUCLEOTIDE SEQUENCE</scope>
</reference>
<dbReference type="GeneID" id="20199524"/>
<dbReference type="EMBL" id="AMQM01001068">
    <property type="status" value="NOT_ANNOTATED_CDS"/>
    <property type="molecule type" value="Genomic_DNA"/>
</dbReference>
<evidence type="ECO:0000313" key="3">
    <source>
        <dbReference type="Proteomes" id="UP000015101"/>
    </source>
</evidence>
<dbReference type="EnsemblMetazoa" id="HelroT162305">
    <property type="protein sequence ID" value="HelroP162305"/>
    <property type="gene ID" value="HelroG162305"/>
</dbReference>
<name>T1ESH4_HELRO</name>
<dbReference type="CTD" id="20199524"/>
<sequence>MKFQTLASNLQLNAPEVTWEVEGGDELVTDPLVSKWKQLNANAKLIWKKITSAKRIGKVVLSAKHIYNRKAWKSRKLHTAHRQTVERTHANFPQLTEQAGCRVCGEEGLKARDVISSEASQKIMKRSFVWKITLKYYP</sequence>
<evidence type="ECO:0000313" key="2">
    <source>
        <dbReference type="EnsemblMetazoa" id="HelroP162305"/>
    </source>
</evidence>
<accession>T1ESH4</accession>
<dbReference type="AlphaFoldDB" id="T1ESH4"/>
<evidence type="ECO:0000313" key="1">
    <source>
        <dbReference type="EMBL" id="ESN98845.1"/>
    </source>
</evidence>
<reference evidence="1 3" key="2">
    <citation type="journal article" date="2013" name="Nature">
        <title>Insights into bilaterian evolution from three spiralian genomes.</title>
        <authorList>
            <person name="Simakov O."/>
            <person name="Marletaz F."/>
            <person name="Cho S.J."/>
            <person name="Edsinger-Gonzales E."/>
            <person name="Havlak P."/>
            <person name="Hellsten U."/>
            <person name="Kuo D.H."/>
            <person name="Larsson T."/>
            <person name="Lv J."/>
            <person name="Arendt D."/>
            <person name="Savage R."/>
            <person name="Osoegawa K."/>
            <person name="de Jong P."/>
            <person name="Grimwood J."/>
            <person name="Chapman J.A."/>
            <person name="Shapiro H."/>
            <person name="Aerts A."/>
            <person name="Otillar R.P."/>
            <person name="Terry A.Y."/>
            <person name="Boore J.L."/>
            <person name="Grigoriev I.V."/>
            <person name="Lindberg D.R."/>
            <person name="Seaver E.C."/>
            <person name="Weisblat D.A."/>
            <person name="Putnam N.H."/>
            <person name="Rokhsar D.S."/>
        </authorList>
    </citation>
    <scope>NUCLEOTIDE SEQUENCE</scope>
</reference>
<dbReference type="KEGG" id="hro:HELRODRAFT_162305"/>
<dbReference type="Proteomes" id="UP000015101">
    <property type="component" value="Unassembled WGS sequence"/>
</dbReference>
<dbReference type="HOGENOM" id="CLU_1857453_0_0_1"/>